<evidence type="ECO:0008006" key="10">
    <source>
        <dbReference type="Google" id="ProtNLM"/>
    </source>
</evidence>
<proteinExistence type="inferred from homology"/>
<dbReference type="Pfam" id="PF10251">
    <property type="entry name" value="PEN-2"/>
    <property type="match status" value="1"/>
</dbReference>
<evidence type="ECO:0000313" key="8">
    <source>
        <dbReference type="EMBL" id="KAF2078403.1"/>
    </source>
</evidence>
<evidence type="ECO:0000256" key="4">
    <source>
        <dbReference type="ARBA" id="ARBA00022976"/>
    </source>
</evidence>
<protein>
    <recommendedName>
        <fullName evidence="10">Gamma-secretase subunit PEN-2</fullName>
    </recommendedName>
</protein>
<dbReference type="OrthoDB" id="524898at2759"/>
<feature type="transmembrane region" description="Helical" evidence="7">
    <location>
        <begin position="20"/>
        <end position="41"/>
    </location>
</feature>
<keyword evidence="9" id="KW-1185">Reference proteome</keyword>
<dbReference type="InterPro" id="IPR019379">
    <property type="entry name" value="Gamma_Secretase_Asp_P_PEN2"/>
</dbReference>
<dbReference type="EMBL" id="AJWJ01000005">
    <property type="protein sequence ID" value="KAF2078403.1"/>
    <property type="molecule type" value="Genomic_DNA"/>
</dbReference>
<evidence type="ECO:0000256" key="3">
    <source>
        <dbReference type="ARBA" id="ARBA00022692"/>
    </source>
</evidence>
<comment type="subcellular location">
    <subcellularLocation>
        <location evidence="1">Membrane</location>
        <topology evidence="1">Multi-pass membrane protein</topology>
    </subcellularLocation>
</comment>
<evidence type="ECO:0000256" key="6">
    <source>
        <dbReference type="ARBA" id="ARBA00023136"/>
    </source>
</evidence>
<organism evidence="8 9">
    <name type="scientific">Polysphondylium violaceum</name>
    <dbReference type="NCBI Taxonomy" id="133409"/>
    <lineage>
        <taxon>Eukaryota</taxon>
        <taxon>Amoebozoa</taxon>
        <taxon>Evosea</taxon>
        <taxon>Eumycetozoa</taxon>
        <taxon>Dictyostelia</taxon>
        <taxon>Dictyosteliales</taxon>
        <taxon>Dictyosteliaceae</taxon>
        <taxon>Polysphondylium</taxon>
    </lineage>
</organism>
<name>A0A8J4V5U1_9MYCE</name>
<evidence type="ECO:0000256" key="2">
    <source>
        <dbReference type="ARBA" id="ARBA00009607"/>
    </source>
</evidence>
<keyword evidence="6 7" id="KW-0472">Membrane</keyword>
<evidence type="ECO:0000313" key="9">
    <source>
        <dbReference type="Proteomes" id="UP000695562"/>
    </source>
</evidence>
<reference evidence="8" key="1">
    <citation type="submission" date="2020-01" db="EMBL/GenBank/DDBJ databases">
        <title>Development of genomics and gene disruption for Polysphondylium violaceum indicates a role for the polyketide synthase stlB in stalk morphogenesis.</title>
        <authorList>
            <person name="Narita B."/>
            <person name="Kawabe Y."/>
            <person name="Kin K."/>
            <person name="Saito T."/>
            <person name="Gibbs R."/>
            <person name="Kuspa A."/>
            <person name="Muzny D."/>
            <person name="Queller D."/>
            <person name="Richards S."/>
            <person name="Strassman J."/>
            <person name="Sucgang R."/>
            <person name="Worley K."/>
            <person name="Schaap P."/>
        </authorList>
    </citation>
    <scope>NUCLEOTIDE SEQUENCE</scope>
    <source>
        <strain evidence="8">QSvi11</strain>
    </source>
</reference>
<gene>
    <name evidence="8" type="ORF">CYY_000270</name>
</gene>
<dbReference type="AlphaFoldDB" id="A0A8J4V5U1"/>
<dbReference type="GO" id="GO:0007219">
    <property type="term" value="P:Notch signaling pathway"/>
    <property type="evidence" value="ECO:0007669"/>
    <property type="project" value="UniProtKB-KW"/>
</dbReference>
<evidence type="ECO:0000256" key="7">
    <source>
        <dbReference type="SAM" id="Phobius"/>
    </source>
</evidence>
<dbReference type="PANTHER" id="PTHR16318">
    <property type="entry name" value="GAMMA-SECRETASE SUBUNIT PEN-2"/>
    <property type="match status" value="1"/>
</dbReference>
<accession>A0A8J4V5U1</accession>
<dbReference type="GO" id="GO:0070765">
    <property type="term" value="C:gamma-secretase complex"/>
    <property type="evidence" value="ECO:0007669"/>
    <property type="project" value="TreeGrafter"/>
</dbReference>
<dbReference type="PANTHER" id="PTHR16318:SF0">
    <property type="entry name" value="GAMMA-SECRETASE SUBUNIT PEN-2"/>
    <property type="match status" value="1"/>
</dbReference>
<keyword evidence="5 7" id="KW-1133">Transmembrane helix</keyword>
<dbReference type="Proteomes" id="UP000695562">
    <property type="component" value="Unassembled WGS sequence"/>
</dbReference>
<comment type="caution">
    <text evidence="8">The sequence shown here is derived from an EMBL/GenBank/DDBJ whole genome shotgun (WGS) entry which is preliminary data.</text>
</comment>
<keyword evidence="3 7" id="KW-0812">Transmembrane</keyword>
<evidence type="ECO:0000256" key="5">
    <source>
        <dbReference type="ARBA" id="ARBA00022989"/>
    </source>
</evidence>
<feature type="transmembrane region" description="Helical" evidence="7">
    <location>
        <begin position="53"/>
        <end position="78"/>
    </location>
</feature>
<keyword evidence="4" id="KW-0914">Notch signaling pathway</keyword>
<sequence length="97" mass="11740">MLVPEDDRLDEEKMLSVAKKLWIVGFFFLPWVWLINVLFFLPYRKTINEKIKWYLKFSLIGFFVYTSIFMAWMGIFLVNRNSWGERGDYLSVVIPFD</sequence>
<comment type="similarity">
    <text evidence="2">Belongs to the PEN-2 family.</text>
</comment>
<evidence type="ECO:0000256" key="1">
    <source>
        <dbReference type="ARBA" id="ARBA00004141"/>
    </source>
</evidence>